<accession>A0AAC9YFJ8</accession>
<dbReference type="AlphaFoldDB" id="A0AAC9YFJ8"/>
<dbReference type="Proteomes" id="UP000792865">
    <property type="component" value="Chromosome"/>
</dbReference>
<reference evidence="1" key="1">
    <citation type="submission" date="2017-08" db="EMBL/GenBank/DDBJ databases">
        <title>Genome sequence of Candidatus Hamiltonella defensa from Acyrthosiphon pisum strain MI47.</title>
        <authorList>
            <person name="Patel V.A."/>
            <person name="Chevignon G."/>
            <person name="Russell J.A."/>
            <person name="Oliver K.M."/>
        </authorList>
    </citation>
    <scope>NUCLEOTIDE SEQUENCE</scope>
    <source>
        <strain evidence="1">MI47</strain>
    </source>
</reference>
<protein>
    <submittedName>
        <fullName evidence="1">Uncharacterized protein</fullName>
    </submittedName>
</protein>
<name>A0AAC9YFJ8_9ENTR</name>
<evidence type="ECO:0000313" key="2">
    <source>
        <dbReference type="Proteomes" id="UP000792865"/>
    </source>
</evidence>
<proteinExistence type="predicted"/>
<organism evidence="1 2">
    <name type="scientific">Candidatus Williamhamiltonella defendens</name>
    <dbReference type="NCBI Taxonomy" id="138072"/>
    <lineage>
        <taxon>Bacteria</taxon>
        <taxon>Pseudomonadati</taxon>
        <taxon>Pseudomonadota</taxon>
        <taxon>Gammaproteobacteria</taxon>
        <taxon>Enterobacterales</taxon>
        <taxon>Enterobacteriaceae</taxon>
        <taxon>aphid secondary symbionts</taxon>
        <taxon>Candidatus Williamhamiltonella</taxon>
    </lineage>
</organism>
<evidence type="ECO:0000313" key="1">
    <source>
        <dbReference type="EMBL" id="ASV33387.1"/>
    </source>
</evidence>
<sequence length="67" mass="8082">MRLIFLLKFLNNRNLLFQSKKTLSLVYYLFRADFFEKQKINCFGIGDEVAKGIRVLKQEEDKKFFLN</sequence>
<dbReference type="EMBL" id="CP022932">
    <property type="protein sequence ID" value="ASV33387.1"/>
    <property type="molecule type" value="Genomic_DNA"/>
</dbReference>
<gene>
    <name evidence="1" type="ORF">CJJ18_04250</name>
</gene>